<sequence length="65" mass="7939">MKKDREFYMDQFKSEECLCGRTKRPWNAFCYTCYQALPWTMKNDLWKSFGHGYEEAYDEAAEYLN</sequence>
<protein>
    <submittedName>
        <fullName evidence="1">Uncharacterized protein</fullName>
    </submittedName>
</protein>
<reference evidence="1" key="1">
    <citation type="journal article" date="2015" name="Nature">
        <title>Complex archaea that bridge the gap between prokaryotes and eukaryotes.</title>
        <authorList>
            <person name="Spang A."/>
            <person name="Saw J.H."/>
            <person name="Jorgensen S.L."/>
            <person name="Zaremba-Niedzwiedzka K."/>
            <person name="Martijn J."/>
            <person name="Lind A.E."/>
            <person name="van Eijk R."/>
            <person name="Schleper C."/>
            <person name="Guy L."/>
            <person name="Ettema T.J."/>
        </authorList>
    </citation>
    <scope>NUCLEOTIDE SEQUENCE</scope>
</reference>
<evidence type="ECO:0000313" key="1">
    <source>
        <dbReference type="EMBL" id="KKN75045.1"/>
    </source>
</evidence>
<name>A0A0F9T194_9ZZZZ</name>
<dbReference type="EMBL" id="LAZR01000316">
    <property type="protein sequence ID" value="KKN75045.1"/>
    <property type="molecule type" value="Genomic_DNA"/>
</dbReference>
<gene>
    <name evidence="1" type="ORF">LCGC14_0384190</name>
</gene>
<accession>A0A0F9T194</accession>
<proteinExistence type="predicted"/>
<comment type="caution">
    <text evidence="1">The sequence shown here is derived from an EMBL/GenBank/DDBJ whole genome shotgun (WGS) entry which is preliminary data.</text>
</comment>
<dbReference type="AlphaFoldDB" id="A0A0F9T194"/>
<organism evidence="1">
    <name type="scientific">marine sediment metagenome</name>
    <dbReference type="NCBI Taxonomy" id="412755"/>
    <lineage>
        <taxon>unclassified sequences</taxon>
        <taxon>metagenomes</taxon>
        <taxon>ecological metagenomes</taxon>
    </lineage>
</organism>